<evidence type="ECO:0000313" key="2">
    <source>
        <dbReference type="Proteomes" id="UP000186744"/>
    </source>
</evidence>
<dbReference type="EMBL" id="FTOL01000010">
    <property type="protein sequence ID" value="SIT22593.1"/>
    <property type="molecule type" value="Genomic_DNA"/>
</dbReference>
<organism evidence="1 2">
    <name type="scientific">Chryseobacterium ureilyticum</name>
    <dbReference type="NCBI Taxonomy" id="373668"/>
    <lineage>
        <taxon>Bacteria</taxon>
        <taxon>Pseudomonadati</taxon>
        <taxon>Bacteroidota</taxon>
        <taxon>Flavobacteriia</taxon>
        <taxon>Flavobacteriales</taxon>
        <taxon>Weeksellaceae</taxon>
        <taxon>Chryseobacterium group</taxon>
        <taxon>Chryseobacterium</taxon>
    </lineage>
</organism>
<dbReference type="STRING" id="373668.SAMN05421786_11095"/>
<reference evidence="2" key="1">
    <citation type="submission" date="2017-01" db="EMBL/GenBank/DDBJ databases">
        <authorList>
            <person name="Varghese N."/>
            <person name="Submissions S."/>
        </authorList>
    </citation>
    <scope>NUCLEOTIDE SEQUENCE [LARGE SCALE GENOMIC DNA]</scope>
    <source>
        <strain evidence="2">DSM 18017</strain>
    </source>
</reference>
<dbReference type="RefSeq" id="WP_076553732.1">
    <property type="nucleotide sequence ID" value="NZ_FTOL01000010.1"/>
</dbReference>
<dbReference type="Proteomes" id="UP000186744">
    <property type="component" value="Unassembled WGS sequence"/>
</dbReference>
<proteinExistence type="predicted"/>
<accession>A0A1N7QI95</accession>
<sequence>MKKTLIIFSSILLLGCTSTNDLIYSQDEALPLTTDLDQSVNSHSKLLANGLGEVTLMDLNIERSLINPDGGGCTFTTGYSVENIHESTAAFGPNPLSFLGYTFRGYGKPRTDGFLWKGIRINIENLPKTTINRGQTTLTNNPQSNAISIEHPFKANVTYQITLKAWITDHIWETKNNNRDNRLDDDDYDVPQSEGFPTVGIELANSPTINGDDPCEARPFVQPSPFVVRNYYKSQKVILTKPYSDIKEMTFNFSTKESKNAFIIYFLPELAERGAAFIPKNAFKISLSRIKIVEKPFDPSHVVTSTSPCNNNGGFRCP</sequence>
<name>A0A1N7QI95_9FLAO</name>
<evidence type="ECO:0008006" key="3">
    <source>
        <dbReference type="Google" id="ProtNLM"/>
    </source>
</evidence>
<dbReference type="PROSITE" id="PS51257">
    <property type="entry name" value="PROKAR_LIPOPROTEIN"/>
    <property type="match status" value="1"/>
</dbReference>
<dbReference type="OrthoDB" id="1340350at2"/>
<gene>
    <name evidence="1" type="ORF">SAMN05421786_11095</name>
</gene>
<protein>
    <recommendedName>
        <fullName evidence="3">Lipoprotein</fullName>
    </recommendedName>
</protein>
<dbReference type="AlphaFoldDB" id="A0A1N7QI95"/>
<evidence type="ECO:0000313" key="1">
    <source>
        <dbReference type="EMBL" id="SIT22593.1"/>
    </source>
</evidence>
<keyword evidence="2" id="KW-1185">Reference proteome</keyword>